<sequence>MRLYLVRHGETDWNKKGLIQGSSDIPLNEYGRELARITAKALRDIKFDKVYASPYIRAYETAQILCEHHKIPIIKDSRIKEFNFGNYEGKSIEILRTDKRYTEFWKCFSNPEEYVAKDGAETYDAFLIRIKSFIDEIIIPNQNDSDNILVAAHGAVIRGFLYYIKKESLKNLWNTHQKNCSVNIIDVRNDTFTLMEEGKLFY</sequence>
<dbReference type="Proteomes" id="UP000255036">
    <property type="component" value="Unassembled WGS sequence"/>
</dbReference>
<evidence type="ECO:0000313" key="5">
    <source>
        <dbReference type="EMBL" id="RDU23027.1"/>
    </source>
</evidence>
<dbReference type="GO" id="GO:0043456">
    <property type="term" value="P:regulation of pentose-phosphate shunt"/>
    <property type="evidence" value="ECO:0007669"/>
    <property type="project" value="TreeGrafter"/>
</dbReference>
<dbReference type="InterPro" id="IPR001345">
    <property type="entry name" value="PG/BPGM_mutase_AS"/>
</dbReference>
<dbReference type="OrthoDB" id="9781415at2"/>
<dbReference type="GO" id="GO:0005829">
    <property type="term" value="C:cytosol"/>
    <property type="evidence" value="ECO:0007669"/>
    <property type="project" value="TreeGrafter"/>
</dbReference>
<dbReference type="Gene3D" id="3.40.50.1240">
    <property type="entry name" value="Phosphoglycerate mutase-like"/>
    <property type="match status" value="1"/>
</dbReference>
<evidence type="ECO:0000313" key="6">
    <source>
        <dbReference type="Proteomes" id="UP000255036"/>
    </source>
</evidence>
<dbReference type="PROSITE" id="PS00175">
    <property type="entry name" value="PG_MUTASE"/>
    <property type="match status" value="1"/>
</dbReference>
<keyword evidence="6" id="KW-1185">Reference proteome</keyword>
<dbReference type="SUPFAM" id="SSF53254">
    <property type="entry name" value="Phosphoglycerate mutase-like"/>
    <property type="match status" value="1"/>
</dbReference>
<comment type="caution">
    <text evidence="5">The sequence shown here is derived from an EMBL/GenBank/DDBJ whole genome shotgun (WGS) entry which is preliminary data.</text>
</comment>
<dbReference type="PIRSF" id="PIRSF000709">
    <property type="entry name" value="6PFK_2-Ptase"/>
    <property type="match status" value="1"/>
</dbReference>
<dbReference type="GO" id="GO:0045820">
    <property type="term" value="P:negative regulation of glycolytic process"/>
    <property type="evidence" value="ECO:0007669"/>
    <property type="project" value="TreeGrafter"/>
</dbReference>
<evidence type="ECO:0000256" key="4">
    <source>
        <dbReference type="PIRSR" id="PIRSR613078-3"/>
    </source>
</evidence>
<reference evidence="5 6" key="1">
    <citation type="submission" date="2018-07" db="EMBL/GenBank/DDBJ databases">
        <title>Anaerosacharophilus polymeroproducens gen. nov. sp. nov., an anaerobic bacterium isolated from salt field.</title>
        <authorList>
            <person name="Kim W."/>
            <person name="Yang S.-H."/>
            <person name="Oh J."/>
            <person name="Lee J.-H."/>
            <person name="Kwon K.K."/>
        </authorList>
    </citation>
    <scope>NUCLEOTIDE SEQUENCE [LARGE SCALE GENOMIC DNA]</scope>
    <source>
        <strain evidence="5 6">MCWD5</strain>
    </source>
</reference>
<protein>
    <submittedName>
        <fullName evidence="5">Histidine phosphatase family protein</fullName>
    </submittedName>
</protein>
<name>A0A371ATY5_9FIRM</name>
<gene>
    <name evidence="5" type="ORF">DWV06_11725</name>
</gene>
<feature type="binding site" evidence="3">
    <location>
        <begin position="7"/>
        <end position="14"/>
    </location>
    <ligand>
        <name>substrate</name>
    </ligand>
</feature>
<feature type="site" description="Transition state stabilizer" evidence="4">
    <location>
        <position position="153"/>
    </location>
</feature>
<keyword evidence="1" id="KW-0378">Hydrolase</keyword>
<evidence type="ECO:0000256" key="2">
    <source>
        <dbReference type="PIRSR" id="PIRSR613078-1"/>
    </source>
</evidence>
<dbReference type="InterPro" id="IPR013078">
    <property type="entry name" value="His_Pase_superF_clade-1"/>
</dbReference>
<dbReference type="PANTHER" id="PTHR46517">
    <property type="entry name" value="FRUCTOSE-2,6-BISPHOSPHATASE TIGAR"/>
    <property type="match status" value="1"/>
</dbReference>
<accession>A0A371ATY5</accession>
<dbReference type="EMBL" id="QRCT01000034">
    <property type="protein sequence ID" value="RDU23027.1"/>
    <property type="molecule type" value="Genomic_DNA"/>
</dbReference>
<dbReference type="SMART" id="SM00855">
    <property type="entry name" value="PGAM"/>
    <property type="match status" value="1"/>
</dbReference>
<organism evidence="5 6">
    <name type="scientific">Anaerosacchariphilus polymeriproducens</name>
    <dbReference type="NCBI Taxonomy" id="1812858"/>
    <lineage>
        <taxon>Bacteria</taxon>
        <taxon>Bacillati</taxon>
        <taxon>Bacillota</taxon>
        <taxon>Clostridia</taxon>
        <taxon>Lachnospirales</taxon>
        <taxon>Lachnospiraceae</taxon>
        <taxon>Anaerosacchariphilus</taxon>
    </lineage>
</organism>
<dbReference type="PANTHER" id="PTHR46517:SF1">
    <property type="entry name" value="FRUCTOSE-2,6-BISPHOSPHATASE TIGAR"/>
    <property type="match status" value="1"/>
</dbReference>
<dbReference type="GO" id="GO:0004331">
    <property type="term" value="F:fructose-2,6-bisphosphate 2-phosphatase activity"/>
    <property type="evidence" value="ECO:0007669"/>
    <property type="project" value="TreeGrafter"/>
</dbReference>
<dbReference type="InterPro" id="IPR029033">
    <property type="entry name" value="His_PPase_superfam"/>
</dbReference>
<feature type="active site" description="Tele-phosphohistidine intermediate" evidence="2">
    <location>
        <position position="8"/>
    </location>
</feature>
<dbReference type="InterPro" id="IPR051695">
    <property type="entry name" value="Phosphoglycerate_Mutase"/>
</dbReference>
<dbReference type="Pfam" id="PF00300">
    <property type="entry name" value="His_Phos_1"/>
    <property type="match status" value="1"/>
</dbReference>
<proteinExistence type="predicted"/>
<dbReference type="CDD" id="cd07067">
    <property type="entry name" value="HP_PGM_like"/>
    <property type="match status" value="1"/>
</dbReference>
<feature type="binding site" evidence="3">
    <location>
        <position position="57"/>
    </location>
    <ligand>
        <name>substrate</name>
    </ligand>
</feature>
<dbReference type="AlphaFoldDB" id="A0A371ATY5"/>
<dbReference type="RefSeq" id="WP_115482369.1">
    <property type="nucleotide sequence ID" value="NZ_QRCT01000034.1"/>
</dbReference>
<feature type="active site" description="Proton donor/acceptor" evidence="2">
    <location>
        <position position="81"/>
    </location>
</feature>
<evidence type="ECO:0000256" key="3">
    <source>
        <dbReference type="PIRSR" id="PIRSR613078-2"/>
    </source>
</evidence>
<evidence type="ECO:0000256" key="1">
    <source>
        <dbReference type="ARBA" id="ARBA00022801"/>
    </source>
</evidence>